<dbReference type="Proteomes" id="UP000600865">
    <property type="component" value="Unassembled WGS sequence"/>
</dbReference>
<protein>
    <recommendedName>
        <fullName evidence="1">CinA C-terminal domain-containing protein</fullName>
    </recommendedName>
</protein>
<sequence length="168" mass="17140">MSQNMLAEIFSLSAKLLKTATEQGQTIATAESCTGGLIGAAITSAPGSSTAFRGGIIAYHNDIKIEQLAVDPAIIAEFGAVSGPVAEQMASGCLNKLGVDIAVSVTGVAGPGGGSAEKPVGTVWMGVATRQGVYSAKHFFDGMDRNKVRDHTCLAALKALLAELDQTS</sequence>
<evidence type="ECO:0000259" key="1">
    <source>
        <dbReference type="Pfam" id="PF02464"/>
    </source>
</evidence>
<dbReference type="SUPFAM" id="SSF142433">
    <property type="entry name" value="CinA-like"/>
    <property type="match status" value="1"/>
</dbReference>
<dbReference type="InterPro" id="IPR036653">
    <property type="entry name" value="CinA-like_C"/>
</dbReference>
<comment type="caution">
    <text evidence="2">The sequence shown here is derived from an EMBL/GenBank/DDBJ whole genome shotgun (WGS) entry which is preliminary data.</text>
</comment>
<gene>
    <name evidence="2" type="ORF">GCM10011309_03890</name>
</gene>
<dbReference type="NCBIfam" id="TIGR00199">
    <property type="entry name" value="PncC_domain"/>
    <property type="match status" value="1"/>
</dbReference>
<proteinExistence type="predicted"/>
<keyword evidence="3" id="KW-1185">Reference proteome</keyword>
<evidence type="ECO:0000313" key="2">
    <source>
        <dbReference type="EMBL" id="GGX57978.1"/>
    </source>
</evidence>
<feature type="domain" description="CinA C-terminal" evidence="1">
    <location>
        <begin position="11"/>
        <end position="163"/>
    </location>
</feature>
<dbReference type="EMBL" id="BMYV01000001">
    <property type="protein sequence ID" value="GGX57978.1"/>
    <property type="molecule type" value="Genomic_DNA"/>
</dbReference>
<reference evidence="2 3" key="1">
    <citation type="journal article" date="2014" name="Int. J. Syst. Evol. Microbiol.">
        <title>Complete genome sequence of Corynebacterium casei LMG S-19264T (=DSM 44701T), isolated from a smear-ripened cheese.</title>
        <authorList>
            <consortium name="US DOE Joint Genome Institute (JGI-PGF)"/>
            <person name="Walter F."/>
            <person name="Albersmeier A."/>
            <person name="Kalinowski J."/>
            <person name="Ruckert C."/>
        </authorList>
    </citation>
    <scope>NUCLEOTIDE SEQUENCE [LARGE SCALE GENOMIC DNA]</scope>
    <source>
        <strain evidence="2 3">KCTC 23968</strain>
    </source>
</reference>
<accession>A0A918KBZ6</accession>
<dbReference type="Gene3D" id="3.90.950.20">
    <property type="entry name" value="CinA-like"/>
    <property type="match status" value="1"/>
</dbReference>
<organism evidence="2 3">
    <name type="scientific">Litorimonas cladophorae</name>
    <dbReference type="NCBI Taxonomy" id="1220491"/>
    <lineage>
        <taxon>Bacteria</taxon>
        <taxon>Pseudomonadati</taxon>
        <taxon>Pseudomonadota</taxon>
        <taxon>Alphaproteobacteria</taxon>
        <taxon>Maricaulales</taxon>
        <taxon>Robiginitomaculaceae</taxon>
    </lineage>
</organism>
<dbReference type="Pfam" id="PF02464">
    <property type="entry name" value="CinA"/>
    <property type="match status" value="1"/>
</dbReference>
<dbReference type="InterPro" id="IPR008136">
    <property type="entry name" value="CinA_C"/>
</dbReference>
<name>A0A918KBZ6_9PROT</name>
<dbReference type="AlphaFoldDB" id="A0A918KBZ6"/>
<evidence type="ECO:0000313" key="3">
    <source>
        <dbReference type="Proteomes" id="UP000600865"/>
    </source>
</evidence>
<dbReference type="RefSeq" id="WP_233349729.1">
    <property type="nucleotide sequence ID" value="NZ_BMYV01000001.1"/>
</dbReference>